<dbReference type="SUPFAM" id="SSF52540">
    <property type="entry name" value="P-loop containing nucleoside triphosphate hydrolases"/>
    <property type="match status" value="1"/>
</dbReference>
<evidence type="ECO:0000313" key="6">
    <source>
        <dbReference type="EMBL" id="RFB01538.1"/>
    </source>
</evidence>
<dbReference type="InterPro" id="IPR027417">
    <property type="entry name" value="P-loop_NTPase"/>
</dbReference>
<dbReference type="Pfam" id="PF00685">
    <property type="entry name" value="Sulfotransfer_1"/>
    <property type="match status" value="1"/>
</dbReference>
<sequence length="622" mass="70615">MIVWLASYPHSGSRFLRTLLQQGFDLPVSSASEITYSEITQSKDLHVVETHDEPQDKAKAIYLIRDPRDVIASARRDTDTQDTGAIDYRDVILGNSPFGSWADHVKSWSPTYRANTLFLTCEELLEDLPAAIEKLAGFLGRESKPAKSVDQTTLEELGAELSSHAYLTPEIITLIEVLNAEQMAKFGYLPRTAHKRSNLIPVMQELSIRLKIAHMERALPSETTKADLTSTDMLARMKRAEAEAARARMSGAELAAELESLKSELDRAHRRLGQLHNVLAPRWKNIFSLKPLRFVMRMRGLVKSGHLKFDEHGIPVEAGHQDHDSQHATDETTKLPAAPDNIQRKTGQSASFYAGWTQEKPLGIAVFAYDRAQNLEAVLESLKLQDALSTVHVFIDGDQGRPAKRQIIDRTEEIARSYDIAGIHRQRGNFGFRKMMILSIKRMFEMYEHALFLEDDCFPTRHAAKGFSCELSAIEKDDGIFSVYGHHFGLEQNEESFPRFQGWGWATTRDKMMSIWPDLRDCYMMSEDDYLDFVNRALTPDVEARLRATPGRDPLNTITNFFAWDETVALLTAMRGMSHRPSRERLIYNFGMGHSSTHFGANPVFRAPPFNMITPDEIWDHF</sequence>
<dbReference type="Gene3D" id="3.90.550.10">
    <property type="entry name" value="Spore Coat Polysaccharide Biosynthesis Protein SpsA, Chain A"/>
    <property type="match status" value="1"/>
</dbReference>
<keyword evidence="2" id="KW-0808">Transferase</keyword>
<accession>A0A371R7Y3</accession>
<reference evidence="6 7" key="1">
    <citation type="submission" date="2018-08" db="EMBL/GenBank/DDBJ databases">
        <title>Parvularcula sp. SM1705, isolated from surface water of the South Sea China.</title>
        <authorList>
            <person name="Sun L."/>
        </authorList>
    </citation>
    <scope>NUCLEOTIDE SEQUENCE [LARGE SCALE GENOMIC DNA]</scope>
    <source>
        <strain evidence="6 7">SM1705</strain>
    </source>
</reference>
<gene>
    <name evidence="6" type="ORF">DX908_14745</name>
</gene>
<evidence type="ECO:0000313" key="7">
    <source>
        <dbReference type="Proteomes" id="UP000264589"/>
    </source>
</evidence>
<keyword evidence="7" id="KW-1185">Reference proteome</keyword>
<feature type="coiled-coil region" evidence="3">
    <location>
        <begin position="237"/>
        <end position="278"/>
    </location>
</feature>
<dbReference type="AlphaFoldDB" id="A0A371R7Y3"/>
<dbReference type="PANTHER" id="PTHR11783">
    <property type="entry name" value="SULFOTRANSFERASE SULT"/>
    <property type="match status" value="1"/>
</dbReference>
<dbReference type="InParanoid" id="A0A371R7Y3"/>
<dbReference type="Proteomes" id="UP000264589">
    <property type="component" value="Unassembled WGS sequence"/>
</dbReference>
<dbReference type="SUPFAM" id="SSF53448">
    <property type="entry name" value="Nucleotide-diphospho-sugar transferases"/>
    <property type="match status" value="1"/>
</dbReference>
<protein>
    <recommendedName>
        <fullName evidence="5">Sulfotransferase domain-containing protein</fullName>
    </recommendedName>
</protein>
<keyword evidence="3" id="KW-0175">Coiled coil</keyword>
<dbReference type="GO" id="GO:0008146">
    <property type="term" value="F:sulfotransferase activity"/>
    <property type="evidence" value="ECO:0007669"/>
    <property type="project" value="InterPro"/>
</dbReference>
<dbReference type="EMBL" id="QUQO01000002">
    <property type="protein sequence ID" value="RFB01538.1"/>
    <property type="molecule type" value="Genomic_DNA"/>
</dbReference>
<dbReference type="OrthoDB" id="9804504at2"/>
<evidence type="ECO:0000259" key="5">
    <source>
        <dbReference type="Pfam" id="PF00685"/>
    </source>
</evidence>
<dbReference type="Gene3D" id="3.40.50.300">
    <property type="entry name" value="P-loop containing nucleotide triphosphate hydrolases"/>
    <property type="match status" value="1"/>
</dbReference>
<evidence type="ECO:0000256" key="4">
    <source>
        <dbReference type="SAM" id="MobiDB-lite"/>
    </source>
</evidence>
<organism evidence="6 7">
    <name type="scientific">Parvularcula marina</name>
    <dbReference type="NCBI Taxonomy" id="2292771"/>
    <lineage>
        <taxon>Bacteria</taxon>
        <taxon>Pseudomonadati</taxon>
        <taxon>Pseudomonadota</taxon>
        <taxon>Alphaproteobacteria</taxon>
        <taxon>Parvularculales</taxon>
        <taxon>Parvularculaceae</taxon>
        <taxon>Parvularcula</taxon>
    </lineage>
</organism>
<feature type="domain" description="Sulfotransferase" evidence="5">
    <location>
        <begin position="29"/>
        <end position="151"/>
    </location>
</feature>
<feature type="region of interest" description="Disordered" evidence="4">
    <location>
        <begin position="319"/>
        <end position="341"/>
    </location>
</feature>
<dbReference type="InterPro" id="IPR029044">
    <property type="entry name" value="Nucleotide-diphossugar_trans"/>
</dbReference>
<evidence type="ECO:0000256" key="1">
    <source>
        <dbReference type="ARBA" id="ARBA00005771"/>
    </source>
</evidence>
<feature type="compositionally biased region" description="Basic and acidic residues" evidence="4">
    <location>
        <begin position="319"/>
        <end position="333"/>
    </location>
</feature>
<dbReference type="InterPro" id="IPR000863">
    <property type="entry name" value="Sulfotransferase_dom"/>
</dbReference>
<proteinExistence type="inferred from homology"/>
<comment type="similarity">
    <text evidence="1">Belongs to the sulfotransferase 1 family.</text>
</comment>
<evidence type="ECO:0000256" key="2">
    <source>
        <dbReference type="ARBA" id="ARBA00022679"/>
    </source>
</evidence>
<dbReference type="RefSeq" id="WP_116393254.1">
    <property type="nucleotide sequence ID" value="NZ_QUQO01000002.1"/>
</dbReference>
<evidence type="ECO:0000256" key="3">
    <source>
        <dbReference type="SAM" id="Coils"/>
    </source>
</evidence>
<name>A0A371R7Y3_9PROT</name>
<comment type="caution">
    <text evidence="6">The sequence shown here is derived from an EMBL/GenBank/DDBJ whole genome shotgun (WGS) entry which is preliminary data.</text>
</comment>